<keyword evidence="3" id="KW-1185">Reference proteome</keyword>
<evidence type="ECO:0000313" key="2">
    <source>
        <dbReference type="EMBL" id="MBF8150935.1"/>
    </source>
</evidence>
<dbReference type="Gene3D" id="3.90.930.1">
    <property type="match status" value="1"/>
</dbReference>
<dbReference type="Pfam" id="PF07661">
    <property type="entry name" value="MORN_2"/>
    <property type="match status" value="3"/>
</dbReference>
<evidence type="ECO:0000313" key="3">
    <source>
        <dbReference type="Proteomes" id="UP000611215"/>
    </source>
</evidence>
<name>A0ABS0EKE1_9FLAO</name>
<organism evidence="2 3">
    <name type="scientific">Winogradskyella marina</name>
    <dbReference type="NCBI Taxonomy" id="2785530"/>
    <lineage>
        <taxon>Bacteria</taxon>
        <taxon>Pseudomonadati</taxon>
        <taxon>Bacteroidota</taxon>
        <taxon>Flavobacteriia</taxon>
        <taxon>Flavobacteriales</taxon>
        <taxon>Flavobacteriaceae</taxon>
        <taxon>Winogradskyella</taxon>
    </lineage>
</organism>
<comment type="caution">
    <text evidence="2">The sequence shown here is derived from an EMBL/GenBank/DDBJ whole genome shotgun (WGS) entry which is preliminary data.</text>
</comment>
<dbReference type="RefSeq" id="WP_195872195.1">
    <property type="nucleotide sequence ID" value="NZ_JADOET010000013.1"/>
</dbReference>
<accession>A0ABS0EKE1</accession>
<keyword evidence="1" id="KW-0732">Signal</keyword>
<protein>
    <submittedName>
        <fullName evidence="2">Toxin-antitoxin system YwqK family antitoxin</fullName>
    </submittedName>
</protein>
<dbReference type="PANTHER" id="PTHR33706">
    <property type="entry name" value="MORN VARIANT REPEAT PROTEIN"/>
    <property type="match status" value="1"/>
</dbReference>
<dbReference type="SUPFAM" id="SSF82185">
    <property type="entry name" value="Histone H3 K4-specific methyltransferase SET7/9 N-terminal domain"/>
    <property type="match status" value="1"/>
</dbReference>
<proteinExistence type="predicted"/>
<feature type="chain" id="PRO_5047446301" evidence="1">
    <location>
        <begin position="24"/>
        <end position="236"/>
    </location>
</feature>
<gene>
    <name evidence="2" type="ORF">ITJ86_13570</name>
</gene>
<reference evidence="2 3" key="1">
    <citation type="submission" date="2020-11" db="EMBL/GenBank/DDBJ databases">
        <title>Winogradskyella marina sp. nov., isolated from marine sediment.</title>
        <authorList>
            <person name="Bo J."/>
            <person name="Wang S."/>
            <person name="Song X."/>
            <person name="Du Z."/>
        </authorList>
    </citation>
    <scope>NUCLEOTIDE SEQUENCE [LARGE SCALE GENOMIC DNA]</scope>
    <source>
        <strain evidence="2 3">F6397</strain>
    </source>
</reference>
<sequence>MIKQNICIIFTLTLFLTSTYAQNPVNQFDKDGLRHGFWTKNYHKTNEIRYEGVFNHGKEIDSFKFYTLSGGKSVLSAIKVFNEKDSIADVTFLASTKKVISEGKMNGKRFIGKWTFYHKNSDIKMIEENYNNEGLLEGERFVYFKNGTIAESAHYKNGALDGESKWFSEKGVLLRHTHYKEGELDGKTINYDALGNITSEGNYSNSQKTGVWNYYKDGVLTKEINHTTQEVISKKE</sequence>
<evidence type="ECO:0000256" key="1">
    <source>
        <dbReference type="SAM" id="SignalP"/>
    </source>
</evidence>
<dbReference type="Proteomes" id="UP000611215">
    <property type="component" value="Unassembled WGS sequence"/>
</dbReference>
<dbReference type="InterPro" id="IPR011652">
    <property type="entry name" value="MORN_2"/>
</dbReference>
<dbReference type="EMBL" id="JADOET010000013">
    <property type="protein sequence ID" value="MBF8150935.1"/>
    <property type="molecule type" value="Genomic_DNA"/>
</dbReference>
<feature type="signal peptide" evidence="1">
    <location>
        <begin position="1"/>
        <end position="23"/>
    </location>
</feature>
<dbReference type="PANTHER" id="PTHR33706:SF1">
    <property type="entry name" value="TPR REPEAT PROTEIN"/>
    <property type="match status" value="1"/>
</dbReference>